<sequence>MKDTTIIAPHNVRAQGSLAELLKEQPAPNNDNSKEFWLTEREMPVPYRASGPLRADHRQPEESVHGGAVQNGAFTGREEPVGVLLEDIDTLVAGQNGSPPTETVPLYECPSNYRATPDGDGTTFQVYDSGRWWTQNCQTGLVWDQTLCRCEYPPGTRWQLDCRDFRSVPEGNSPGSFQQFVNDAWVTRDCSPSAAGLVWDQDICRCVWGPQGPEGAVASSPCDIMLNMTFDRGVQDEAKHSFVEVGQGLPLPTRNDPDRGPSHGGNRAAYFTDTALNIWYFSDNELGSSLRIEFRYYQDYSARNDGARTGRDGMRSVGGGSSVYQMFLSNGCNLTTPGYTAPSVAIGFRPSDQSYLLAFETIGNRKAIVCNRPSNPGRWHRVSLVYEDGTLVMRVDGQPCIISTDFFGPIQKTPCPLTIGADPLDRQSVYRGYLDDLLLARNCRDAAQRRPEDGESSDSVTVSRQPVAFRARMDAIGVREEQQSCRDYRNLPIKPDTAKGPVYPTEDNPGDINFKRHEENAGHLERIEEYVAPYRDHFIKKYINTNQVKKLQIKADNTSNPALRRPHRFKKQQSTMSAGGLVPQMVRRERFNASKDVDVNGNSYNLADAEIDIIEKAKSTEYNTSEIEMTSSSNELVSDSSSNVKAATGVVFDNHKTGMPNVTEDSQFGMINYTIKTDMPKVTVNPMVGKLNHTRLVGMSTKHKSEKEMVTNESRTTSPAHLGNHDKELRMGFRMRSNASSDQTVNHSAKVGGLIEQTGKRQRSFNETKTSLPSRHRYHKTDEVIPHHVPAFDKSPRFTSHRIPDSSSHRRTSRQGFWYEPFVERYRPGSARDTYIPAAYKTRRGISEVYLPVKHNALDAVDGLWVNSNKQYSTNRRSPREGTWRRWRKSPRISIKRWYDQL</sequence>
<feature type="region of interest" description="Disordered" evidence="1">
    <location>
        <begin position="490"/>
        <end position="513"/>
    </location>
</feature>
<organism evidence="2 3">
    <name type="scientific">Plakobranchus ocellatus</name>
    <dbReference type="NCBI Taxonomy" id="259542"/>
    <lineage>
        <taxon>Eukaryota</taxon>
        <taxon>Metazoa</taxon>
        <taxon>Spiralia</taxon>
        <taxon>Lophotrochozoa</taxon>
        <taxon>Mollusca</taxon>
        <taxon>Gastropoda</taxon>
        <taxon>Heterobranchia</taxon>
        <taxon>Euthyneura</taxon>
        <taxon>Panpulmonata</taxon>
        <taxon>Sacoglossa</taxon>
        <taxon>Placobranchoidea</taxon>
        <taxon>Plakobranchidae</taxon>
        <taxon>Plakobranchus</taxon>
    </lineage>
</organism>
<feature type="region of interest" description="Disordered" evidence="1">
    <location>
        <begin position="790"/>
        <end position="810"/>
    </location>
</feature>
<feature type="compositionally biased region" description="Basic and acidic residues" evidence="1">
    <location>
        <begin position="54"/>
        <end position="64"/>
    </location>
</feature>
<accession>A0AAV4DFD5</accession>
<evidence type="ECO:0000256" key="1">
    <source>
        <dbReference type="SAM" id="MobiDB-lite"/>
    </source>
</evidence>
<dbReference type="EMBL" id="BLXT01007821">
    <property type="protein sequence ID" value="GFO42894.1"/>
    <property type="molecule type" value="Genomic_DNA"/>
</dbReference>
<evidence type="ECO:0008006" key="4">
    <source>
        <dbReference type="Google" id="ProtNLM"/>
    </source>
</evidence>
<feature type="region of interest" description="Disordered" evidence="1">
    <location>
        <begin position="702"/>
        <end position="724"/>
    </location>
</feature>
<reference evidence="2 3" key="1">
    <citation type="journal article" date="2021" name="Elife">
        <title>Chloroplast acquisition without the gene transfer in kleptoplastic sea slugs, Plakobranchus ocellatus.</title>
        <authorList>
            <person name="Maeda T."/>
            <person name="Takahashi S."/>
            <person name="Yoshida T."/>
            <person name="Shimamura S."/>
            <person name="Takaki Y."/>
            <person name="Nagai Y."/>
            <person name="Toyoda A."/>
            <person name="Suzuki Y."/>
            <person name="Arimoto A."/>
            <person name="Ishii H."/>
            <person name="Satoh N."/>
            <person name="Nishiyama T."/>
            <person name="Hasebe M."/>
            <person name="Maruyama T."/>
            <person name="Minagawa J."/>
            <person name="Obokata J."/>
            <person name="Shigenobu S."/>
        </authorList>
    </citation>
    <scope>NUCLEOTIDE SEQUENCE [LARGE SCALE GENOMIC DNA]</scope>
</reference>
<protein>
    <recommendedName>
        <fullName evidence="4">Sushi domain-containing protein</fullName>
    </recommendedName>
</protein>
<dbReference type="Pfam" id="PF13385">
    <property type="entry name" value="Laminin_G_3"/>
    <property type="match status" value="1"/>
</dbReference>
<dbReference type="AlphaFoldDB" id="A0AAV4DFD5"/>
<dbReference type="SUPFAM" id="SSF49899">
    <property type="entry name" value="Concanavalin A-like lectins/glucanases"/>
    <property type="match status" value="1"/>
</dbReference>
<keyword evidence="3" id="KW-1185">Reference proteome</keyword>
<dbReference type="Proteomes" id="UP000735302">
    <property type="component" value="Unassembled WGS sequence"/>
</dbReference>
<feature type="compositionally biased region" description="Basic and acidic residues" evidence="1">
    <location>
        <begin position="790"/>
        <end position="808"/>
    </location>
</feature>
<dbReference type="InterPro" id="IPR013320">
    <property type="entry name" value="ConA-like_dom_sf"/>
</dbReference>
<gene>
    <name evidence="2" type="ORF">PoB_006939900</name>
</gene>
<proteinExistence type="predicted"/>
<name>A0AAV4DFD5_9GAST</name>
<feature type="region of interest" description="Disordered" evidence="1">
    <location>
        <begin position="52"/>
        <end position="73"/>
    </location>
</feature>
<evidence type="ECO:0000313" key="2">
    <source>
        <dbReference type="EMBL" id="GFO42894.1"/>
    </source>
</evidence>
<comment type="caution">
    <text evidence="2">The sequence shown here is derived from an EMBL/GenBank/DDBJ whole genome shotgun (WGS) entry which is preliminary data.</text>
</comment>
<evidence type="ECO:0000313" key="3">
    <source>
        <dbReference type="Proteomes" id="UP000735302"/>
    </source>
</evidence>